<dbReference type="Pfam" id="PF00801">
    <property type="entry name" value="PKD"/>
    <property type="match status" value="1"/>
</dbReference>
<dbReference type="SUPFAM" id="SSF49899">
    <property type="entry name" value="Concanavalin A-like lectins/glucanases"/>
    <property type="match status" value="1"/>
</dbReference>
<dbReference type="OrthoDB" id="241473at2157"/>
<dbReference type="InterPro" id="IPR055690">
    <property type="entry name" value="DUF7266"/>
</dbReference>
<proteinExistence type="predicted"/>
<keyword evidence="4" id="KW-1185">Reference proteome</keyword>
<dbReference type="Pfam" id="PF13385">
    <property type="entry name" value="Laminin_G_3"/>
    <property type="match status" value="1"/>
</dbReference>
<dbReference type="AlphaFoldDB" id="A0A4D6HAD3"/>
<dbReference type="Gene3D" id="2.60.40.10">
    <property type="entry name" value="Immunoglobulins"/>
    <property type="match status" value="1"/>
</dbReference>
<reference evidence="3 4" key="1">
    <citation type="journal article" date="2019" name="Nat. Commun.">
        <title>A new type of DNA phosphorothioation-based antiviral system in archaea.</title>
        <authorList>
            <person name="Xiong L."/>
            <person name="Liu S."/>
            <person name="Chen S."/>
            <person name="Xiao Y."/>
            <person name="Zhu B."/>
            <person name="Gao Y."/>
            <person name="Zhang Y."/>
            <person name="Chen B."/>
            <person name="Luo J."/>
            <person name="Deng Z."/>
            <person name="Chen X."/>
            <person name="Wang L."/>
            <person name="Chen S."/>
        </authorList>
    </citation>
    <scope>NUCLEOTIDE SEQUENCE [LARGE SCALE GENOMIC DNA]</scope>
    <source>
        <strain evidence="3 4">CBA1105</strain>
    </source>
</reference>
<dbReference type="STRING" id="1457250.GCA_000755225_02626"/>
<organism evidence="3 4">
    <name type="scientific">Halapricum salinum</name>
    <dbReference type="NCBI Taxonomy" id="1457250"/>
    <lineage>
        <taxon>Archaea</taxon>
        <taxon>Methanobacteriati</taxon>
        <taxon>Methanobacteriota</taxon>
        <taxon>Stenosarchaea group</taxon>
        <taxon>Halobacteria</taxon>
        <taxon>Halobacteriales</taxon>
        <taxon>Haloarculaceae</taxon>
        <taxon>Halapricum</taxon>
    </lineage>
</organism>
<dbReference type="Gene3D" id="2.60.120.200">
    <property type="match status" value="1"/>
</dbReference>
<dbReference type="InterPro" id="IPR035986">
    <property type="entry name" value="PKD_dom_sf"/>
</dbReference>
<evidence type="ECO:0000313" key="4">
    <source>
        <dbReference type="Proteomes" id="UP000296706"/>
    </source>
</evidence>
<dbReference type="EMBL" id="CP031310">
    <property type="protein sequence ID" value="QCC50002.1"/>
    <property type="molecule type" value="Genomic_DNA"/>
</dbReference>
<feature type="domain" description="PKD/Chitinase" evidence="2">
    <location>
        <begin position="204"/>
        <end position="288"/>
    </location>
</feature>
<feature type="region of interest" description="Disordered" evidence="1">
    <location>
        <begin position="863"/>
        <end position="882"/>
    </location>
</feature>
<accession>A0A4D6HAD3</accession>
<name>A0A4D6HAD3_9EURY</name>
<gene>
    <name evidence="3" type="ORF">DV733_01650</name>
</gene>
<protein>
    <submittedName>
        <fullName evidence="3">PKD domain-containing protein</fullName>
    </submittedName>
</protein>
<dbReference type="SUPFAM" id="SSF49299">
    <property type="entry name" value="PKD domain"/>
    <property type="match status" value="1"/>
</dbReference>
<dbReference type="InterPro" id="IPR000601">
    <property type="entry name" value="PKD_dom"/>
</dbReference>
<evidence type="ECO:0000259" key="2">
    <source>
        <dbReference type="SMART" id="SM00089"/>
    </source>
</evidence>
<dbReference type="InterPro" id="IPR013320">
    <property type="entry name" value="ConA-like_dom_sf"/>
</dbReference>
<evidence type="ECO:0000256" key="1">
    <source>
        <dbReference type="SAM" id="MobiDB-lite"/>
    </source>
</evidence>
<dbReference type="InterPro" id="IPR013783">
    <property type="entry name" value="Ig-like_fold"/>
</dbReference>
<evidence type="ECO:0000313" key="3">
    <source>
        <dbReference type="EMBL" id="QCC50002.1"/>
    </source>
</evidence>
<dbReference type="InterPro" id="IPR022409">
    <property type="entry name" value="PKD/Chitinase_dom"/>
</dbReference>
<dbReference type="Proteomes" id="UP000296706">
    <property type="component" value="Chromosome"/>
</dbReference>
<dbReference type="RefSeq" id="WP_049993446.1">
    <property type="nucleotide sequence ID" value="NZ_CP031310.1"/>
</dbReference>
<dbReference type="SMART" id="SM00089">
    <property type="entry name" value="PKD"/>
    <property type="match status" value="1"/>
</dbReference>
<dbReference type="CDD" id="cd00146">
    <property type="entry name" value="PKD"/>
    <property type="match status" value="1"/>
</dbReference>
<dbReference type="GeneID" id="39846532"/>
<feature type="compositionally biased region" description="Polar residues" evidence="1">
    <location>
        <begin position="826"/>
        <end position="848"/>
    </location>
</feature>
<dbReference type="Pfam" id="PF23928">
    <property type="entry name" value="DUF7266"/>
    <property type="match status" value="1"/>
</dbReference>
<dbReference type="KEGG" id="hsn:DV733_01650"/>
<feature type="region of interest" description="Disordered" evidence="1">
    <location>
        <begin position="824"/>
        <end position="848"/>
    </location>
</feature>
<sequence>MIEGDVEQRGDRTAFGDDERALSTPVTHALTIAITGLLMITLVSTASGFLTDQQEFAARDEVETIGNRLADDVQEVIGLSNESGSATVYVNQPDSIIGSQYHVTYEEDDDCDTRAHTSDQCLVVSVVDMDVSQTVPVTVPGDVEVDVSRANPSTFKLTAENSGAGSGNDAVVPMSRTMRVGVGRNVDSNAYSEVVDPNPQPPAINNIEYAPGYPVVDTPITFTADAEDPDGTIIDYEWSINDSVVDSGSDLSSYTTTLPPGRHSVTVRVEDDEGLTANQTTTFRVSGVSYNNDLEKVAGGSEGRCSGVNAELSLTNQLSEEVKLTDIYVDPPESVNFLEYGDEDDHEVAFDLDDDGSYDEFYEFGRIDLRDKPDGTFLSLPGDSPLEIDPGQDVGVSICRFKGGGNVEETNFSFRYWHDGVTNRTSITPSNQLISDYSVDAASGDVVVTIDSNRQLGSLDAEISNASKSADLSLSDFTETSSGGTYQYEAALTVSSGTHTVELTGAEDTDGRPAVTLPRSGTATILGGGAYAWQTESDWDAHQSSVGVVHDDYGDYTADSVALGRPPGSVDSSLVSYWPFDGGSVADVVGDNDGIIHGSPTVTSEGISGTSALRFDGEGDYVEVPADSSLEMSDDDQVTVSMWVNKHRKGGWTTRTLFEKDSSYRMALDSGDDFMFSIYERYSWWGDWEDSPKMDIYESTNKYYHVVGVFDGADVKAFVDGTSLGANGAPDEIADASGSGIGIGGSLDEPDQDTNANIDDVRIYDTALNANQVKRLANVTRGSIVTDKRTGSTISKHSDVKVNYEADIDAGETITLTVYAEPDSGSVKSDSVTLESSDSGSGTVSLTGINKDADTFWVRAELNSPSSKRSPELHGVVLQEGS</sequence>